<gene>
    <name evidence="1" type="ORF">GE061_009832</name>
</gene>
<dbReference type="OrthoDB" id="8178576at2759"/>
<evidence type="ECO:0000313" key="1">
    <source>
        <dbReference type="EMBL" id="KAF6215083.1"/>
    </source>
</evidence>
<dbReference type="AlphaFoldDB" id="A0A6A4KHE4"/>
<keyword evidence="2" id="KW-1185">Reference proteome</keyword>
<comment type="caution">
    <text evidence="1">The sequence shown here is derived from an EMBL/GenBank/DDBJ whole genome shotgun (WGS) entry which is preliminary data.</text>
</comment>
<dbReference type="PANTHER" id="PTHR39945">
    <property type="entry name" value="FI14129P"/>
    <property type="match status" value="1"/>
</dbReference>
<accession>A0A6A4KHE4</accession>
<organism evidence="1 2">
    <name type="scientific">Apolygus lucorum</name>
    <name type="common">Small green plant bug</name>
    <name type="synonym">Lygocoris lucorum</name>
    <dbReference type="NCBI Taxonomy" id="248454"/>
    <lineage>
        <taxon>Eukaryota</taxon>
        <taxon>Metazoa</taxon>
        <taxon>Ecdysozoa</taxon>
        <taxon>Arthropoda</taxon>
        <taxon>Hexapoda</taxon>
        <taxon>Insecta</taxon>
        <taxon>Pterygota</taxon>
        <taxon>Neoptera</taxon>
        <taxon>Paraneoptera</taxon>
        <taxon>Hemiptera</taxon>
        <taxon>Heteroptera</taxon>
        <taxon>Panheteroptera</taxon>
        <taxon>Cimicomorpha</taxon>
        <taxon>Miridae</taxon>
        <taxon>Mirini</taxon>
        <taxon>Apolygus</taxon>
    </lineage>
</organism>
<sequence>MAFHLMVCCLVCVTILCVCHSADCAPSAPSWPPHPSPLEPTNTCNTSSEVLKLCQRCAVKSQSKIVYPLCCDGMEEAREWCNEYLNFGVHYSPS</sequence>
<proteinExistence type="predicted"/>
<dbReference type="PANTHER" id="PTHR39945:SF1">
    <property type="entry name" value="FI14129P"/>
    <property type="match status" value="1"/>
</dbReference>
<protein>
    <submittedName>
        <fullName evidence="1">Uncharacterized protein</fullName>
    </submittedName>
</protein>
<reference evidence="1" key="1">
    <citation type="journal article" date="2021" name="Mol. Ecol. Resour.">
        <title>Apolygus lucorum genome provides insights into omnivorousness and mesophyll feeding.</title>
        <authorList>
            <person name="Liu Y."/>
            <person name="Liu H."/>
            <person name="Wang H."/>
            <person name="Huang T."/>
            <person name="Liu B."/>
            <person name="Yang B."/>
            <person name="Yin L."/>
            <person name="Li B."/>
            <person name="Zhang Y."/>
            <person name="Zhang S."/>
            <person name="Jiang F."/>
            <person name="Zhang X."/>
            <person name="Ren Y."/>
            <person name="Wang B."/>
            <person name="Wang S."/>
            <person name="Lu Y."/>
            <person name="Wu K."/>
            <person name="Fan W."/>
            <person name="Wang G."/>
        </authorList>
    </citation>
    <scope>NUCLEOTIDE SEQUENCE</scope>
    <source>
        <strain evidence="1">12Hb</strain>
    </source>
</reference>
<name>A0A6A4KHE4_APOLU</name>
<dbReference type="Proteomes" id="UP000466442">
    <property type="component" value="Unassembled WGS sequence"/>
</dbReference>
<dbReference type="EMBL" id="WIXP02000002">
    <property type="protein sequence ID" value="KAF6215083.1"/>
    <property type="molecule type" value="Genomic_DNA"/>
</dbReference>
<evidence type="ECO:0000313" key="2">
    <source>
        <dbReference type="Proteomes" id="UP000466442"/>
    </source>
</evidence>